<dbReference type="GO" id="GO:0005874">
    <property type="term" value="C:microtubule"/>
    <property type="evidence" value="ECO:0007669"/>
    <property type="project" value="UniProtKB-KW"/>
</dbReference>
<dbReference type="GO" id="GO:0005816">
    <property type="term" value="C:spindle pole body"/>
    <property type="evidence" value="ECO:0007669"/>
    <property type="project" value="UniProtKB-ARBA"/>
</dbReference>
<comment type="similarity">
    <text evidence="2">Belongs to the TUBGCP family.</text>
</comment>
<proteinExistence type="inferred from homology"/>
<evidence type="ECO:0000256" key="6">
    <source>
        <dbReference type="SAM" id="MobiDB-lite"/>
    </source>
</evidence>
<evidence type="ECO:0000313" key="8">
    <source>
        <dbReference type="EMBL" id="KAF2860430.1"/>
    </source>
</evidence>
<feature type="domain" description="Gamma tubulin complex component C-terminal" evidence="7">
    <location>
        <begin position="452"/>
        <end position="709"/>
    </location>
</feature>
<feature type="compositionally biased region" description="Low complexity" evidence="6">
    <location>
        <begin position="69"/>
        <end position="78"/>
    </location>
</feature>
<dbReference type="Gene3D" id="1.20.120.1900">
    <property type="entry name" value="Gamma-tubulin complex, C-terminal domain"/>
    <property type="match status" value="1"/>
</dbReference>
<dbReference type="GO" id="GO:0000930">
    <property type="term" value="C:gamma-tubulin complex"/>
    <property type="evidence" value="ECO:0007669"/>
    <property type="project" value="UniProtKB-ARBA"/>
</dbReference>
<evidence type="ECO:0000256" key="1">
    <source>
        <dbReference type="ARBA" id="ARBA00004245"/>
    </source>
</evidence>
<gene>
    <name evidence="8" type="ORF">K470DRAFT_270670</name>
</gene>
<dbReference type="InterPro" id="IPR042241">
    <property type="entry name" value="GCP_C_sf"/>
</dbReference>
<reference evidence="8" key="1">
    <citation type="journal article" date="2020" name="Stud. Mycol.">
        <title>101 Dothideomycetes genomes: a test case for predicting lifestyles and emergence of pathogens.</title>
        <authorList>
            <person name="Haridas S."/>
            <person name="Albert R."/>
            <person name="Binder M."/>
            <person name="Bloem J."/>
            <person name="Labutti K."/>
            <person name="Salamov A."/>
            <person name="Andreopoulos B."/>
            <person name="Baker S."/>
            <person name="Barry K."/>
            <person name="Bills G."/>
            <person name="Bluhm B."/>
            <person name="Cannon C."/>
            <person name="Castanera R."/>
            <person name="Culley D."/>
            <person name="Daum C."/>
            <person name="Ezra D."/>
            <person name="Gonzalez J."/>
            <person name="Henrissat B."/>
            <person name="Kuo A."/>
            <person name="Liang C."/>
            <person name="Lipzen A."/>
            <person name="Lutzoni F."/>
            <person name="Magnuson J."/>
            <person name="Mondo S."/>
            <person name="Nolan M."/>
            <person name="Ohm R."/>
            <person name="Pangilinan J."/>
            <person name="Park H.-J."/>
            <person name="Ramirez L."/>
            <person name="Alfaro M."/>
            <person name="Sun H."/>
            <person name="Tritt A."/>
            <person name="Yoshinaga Y."/>
            <person name="Zwiers L.-H."/>
            <person name="Turgeon B."/>
            <person name="Goodwin S."/>
            <person name="Spatafora J."/>
            <person name="Crous P."/>
            <person name="Grigoriev I."/>
        </authorList>
    </citation>
    <scope>NUCLEOTIDE SEQUENCE</scope>
    <source>
        <strain evidence="8">CBS 480.64</strain>
    </source>
</reference>
<feature type="region of interest" description="Disordered" evidence="6">
    <location>
        <begin position="58"/>
        <end position="91"/>
    </location>
</feature>
<dbReference type="Pfam" id="PF04130">
    <property type="entry name" value="GCP_C_terminal"/>
    <property type="match status" value="1"/>
</dbReference>
<dbReference type="GO" id="GO:0007020">
    <property type="term" value="P:microtubule nucleation"/>
    <property type="evidence" value="ECO:0007669"/>
    <property type="project" value="UniProtKB-ARBA"/>
</dbReference>
<dbReference type="EMBL" id="MU005981">
    <property type="protein sequence ID" value="KAF2860430.1"/>
    <property type="molecule type" value="Genomic_DNA"/>
</dbReference>
<evidence type="ECO:0000256" key="5">
    <source>
        <dbReference type="ARBA" id="ARBA00023212"/>
    </source>
</evidence>
<evidence type="ECO:0000259" key="7">
    <source>
        <dbReference type="Pfam" id="PF04130"/>
    </source>
</evidence>
<evidence type="ECO:0000256" key="2">
    <source>
        <dbReference type="ARBA" id="ARBA00010337"/>
    </source>
</evidence>
<sequence>MANPIDKGHPFQCALIYQSPVIITDEYCHTPLINQDLDLTLPPLHGIKIHALENKGLPSDAEEEEAVFPPSSRASLSPCPSPLPLWDESTAQPPSLPKEGYTWSSFEHLTPPPSEYAPFSEAGIETFNAALSSKCGVLPQDAILPALRSLALGRGSIFFIWDDAQRVFRRTLEDVSISGVSPGLTSEMLHVFVEYAGLVRGLGEWCVSGAQVPAVTALKGCVERVLRVVEEFVLGADLGSSVLGLKTILSRPGRLLEGLHGLVSVLESVGGEEECLAVMKEWIGVLVQTGSALGSVFGVILEEVARPWLDVVAASIGLVDGVGEYEIEDKQRLVDAEDERIIRETKVCLDLVREHFPEELVSSQREVLEADCSSYDEDALDDIAARMSEPPLIPAYDALQTAVQTYLTSATPPPTLPNPLTTNLLSALRPQILLQAKHLNTLLLKNITSSILHTTLRIIKSYLLLNSGNFLLALTSALFDPTAQSARRTHTNLPTGSPLGLRLGSINLTPSQWPPASSELRLVLNNILSESFHKDFFPNTPPPGDLSFSIRTLSEDEINRVLQHPHSIYALDFLKVQFSPLPEVGVVVTPSVLKSCDDVFRFLVRMLIVRDAAVRLRWEVLGGMLRKEIALFSIRVLSFVDCLLGVLVDLGIQTPWNGFEVGLGGFDSVFEVKRGLEGCVDRIRERLFLKKRFAGLRGRVEDVLGVVLEGVMEARMGGLPNQGRFERTRNGFVEALRELDGRGREERGVADVVRNLLGALG</sequence>
<evidence type="ECO:0000256" key="3">
    <source>
        <dbReference type="ARBA" id="ARBA00022490"/>
    </source>
</evidence>
<evidence type="ECO:0000313" key="9">
    <source>
        <dbReference type="Proteomes" id="UP000799421"/>
    </source>
</evidence>
<keyword evidence="9" id="KW-1185">Reference proteome</keyword>
<evidence type="ECO:0000256" key="4">
    <source>
        <dbReference type="ARBA" id="ARBA00022701"/>
    </source>
</evidence>
<dbReference type="AlphaFoldDB" id="A0A6A7BYX5"/>
<name>A0A6A7BYX5_9PEZI</name>
<dbReference type="Proteomes" id="UP000799421">
    <property type="component" value="Unassembled WGS sequence"/>
</dbReference>
<accession>A0A6A7BYX5</accession>
<keyword evidence="5" id="KW-0206">Cytoskeleton</keyword>
<dbReference type="GO" id="GO:0043015">
    <property type="term" value="F:gamma-tubulin binding"/>
    <property type="evidence" value="ECO:0007669"/>
    <property type="project" value="InterPro"/>
</dbReference>
<organism evidence="8 9">
    <name type="scientific">Piedraia hortae CBS 480.64</name>
    <dbReference type="NCBI Taxonomy" id="1314780"/>
    <lineage>
        <taxon>Eukaryota</taxon>
        <taxon>Fungi</taxon>
        <taxon>Dikarya</taxon>
        <taxon>Ascomycota</taxon>
        <taxon>Pezizomycotina</taxon>
        <taxon>Dothideomycetes</taxon>
        <taxon>Dothideomycetidae</taxon>
        <taxon>Capnodiales</taxon>
        <taxon>Piedraiaceae</taxon>
        <taxon>Piedraia</taxon>
    </lineage>
</organism>
<comment type="subcellular location">
    <subcellularLocation>
        <location evidence="1">Cytoplasm</location>
        <location evidence="1">Cytoskeleton</location>
    </subcellularLocation>
</comment>
<keyword evidence="4" id="KW-0493">Microtubule</keyword>
<keyword evidence="3" id="KW-0963">Cytoplasm</keyword>
<protein>
    <recommendedName>
        <fullName evidence="7">Gamma tubulin complex component C-terminal domain-containing protein</fullName>
    </recommendedName>
</protein>
<dbReference type="InterPro" id="IPR040457">
    <property type="entry name" value="GCP_C"/>
</dbReference>
<dbReference type="OrthoDB" id="775571at2759"/>